<comment type="function">
    <text evidence="11">Na(+)/H(+) antiporter that extrudes sodium in exchange for external protons.</text>
</comment>
<dbReference type="PANTHER" id="PTHR30341">
    <property type="entry name" value="SODIUM ION/PROTON ANTIPORTER NHAA-RELATED"/>
    <property type="match status" value="1"/>
</dbReference>
<keyword evidence="5 11" id="KW-0812">Transmembrane</keyword>
<feature type="transmembrane region" description="Helical" evidence="11">
    <location>
        <begin position="287"/>
        <end position="306"/>
    </location>
</feature>
<evidence type="ECO:0000256" key="9">
    <source>
        <dbReference type="ARBA" id="ARBA00023136"/>
    </source>
</evidence>
<dbReference type="Gene3D" id="1.20.1530.10">
    <property type="entry name" value="Na+/H+ antiporter like domain"/>
    <property type="match status" value="1"/>
</dbReference>
<keyword evidence="3 11" id="KW-0050">Antiport</keyword>
<evidence type="ECO:0000256" key="4">
    <source>
        <dbReference type="ARBA" id="ARBA00022475"/>
    </source>
</evidence>
<evidence type="ECO:0000256" key="8">
    <source>
        <dbReference type="ARBA" id="ARBA00023065"/>
    </source>
</evidence>
<keyword evidence="9 11" id="KW-0472">Membrane</keyword>
<keyword evidence="10 11" id="KW-0739">Sodium transport</keyword>
<feature type="transmembrane region" description="Helical" evidence="11">
    <location>
        <begin position="95"/>
        <end position="115"/>
    </location>
</feature>
<evidence type="ECO:0000256" key="7">
    <source>
        <dbReference type="ARBA" id="ARBA00023053"/>
    </source>
</evidence>
<feature type="transmembrane region" description="Helical" evidence="11">
    <location>
        <begin position="157"/>
        <end position="176"/>
    </location>
</feature>
<evidence type="ECO:0000256" key="2">
    <source>
        <dbReference type="ARBA" id="ARBA00022448"/>
    </source>
</evidence>
<evidence type="ECO:0000256" key="3">
    <source>
        <dbReference type="ARBA" id="ARBA00022449"/>
    </source>
</evidence>
<keyword evidence="4 11" id="KW-1003">Cell membrane</keyword>
<keyword evidence="13" id="KW-1185">Reference proteome</keyword>
<sequence length="408" mass="41552">MSRTTRLLRSAQFPAVLLLAAAGIGLLLANLPTHDAVAGILGAHLAVPGTGLDLSVSHWVSDGLLALFFFVVALELQFELTRGDLSSVRAAIQPAIAAAGGILVPIAVYLLIAGASTGSAAGTASGWPVPTATDIAFALGVLAVFGRGLPSAVRAFLLALAILDDIVGIVFIAVLFAHGLNLGLLAVGLVAVAAFAVLSRLLRGRRSPVIAVLMVLVGLVAWGFVSASGVHATIAGVMLGLVMAPRAAGPTRHALEPWVNGLVLPLFAFAAAFVVIPRVPVGALSPAFFGILVALPVGKLVGIAAFGAVAQRIRPRGTPPAIRFPDLLATGALGGIGFTVSLLLANLAFASDAGVRDQAILAVLLGSVMALLLAAVLVSWRARAHRAAGDAADDEVDEDDVEEAWDER</sequence>
<keyword evidence="6 11" id="KW-1133">Transmembrane helix</keyword>
<accession>A0ABU0XJQ8</accession>
<comment type="caution">
    <text evidence="12">The sequence shown here is derived from an EMBL/GenBank/DDBJ whole genome shotgun (WGS) entry which is preliminary data.</text>
</comment>
<dbReference type="HAMAP" id="MF_01844">
    <property type="entry name" value="NhaA"/>
    <property type="match status" value="1"/>
</dbReference>
<dbReference type="Pfam" id="PF06965">
    <property type="entry name" value="Na_H_antiport_1"/>
    <property type="match status" value="1"/>
</dbReference>
<evidence type="ECO:0000256" key="10">
    <source>
        <dbReference type="ARBA" id="ARBA00023201"/>
    </source>
</evidence>
<feature type="transmembrane region" description="Helical" evidence="11">
    <location>
        <begin position="327"/>
        <end position="347"/>
    </location>
</feature>
<dbReference type="Proteomes" id="UP001230289">
    <property type="component" value="Unassembled WGS sequence"/>
</dbReference>
<evidence type="ECO:0000256" key="5">
    <source>
        <dbReference type="ARBA" id="ARBA00022692"/>
    </source>
</evidence>
<keyword evidence="8 11" id="KW-0406">Ion transport</keyword>
<evidence type="ECO:0000256" key="11">
    <source>
        <dbReference type="HAMAP-Rule" id="MF_01844"/>
    </source>
</evidence>
<feature type="transmembrane region" description="Helical" evidence="11">
    <location>
        <begin position="182"/>
        <end position="202"/>
    </location>
</feature>
<name>A0ABU0XJQ8_9MICO</name>
<feature type="transmembrane region" description="Helical" evidence="11">
    <location>
        <begin position="359"/>
        <end position="380"/>
    </location>
</feature>
<comment type="similarity">
    <text evidence="11">Belongs to the NhaA Na(+)/H(+) (TC 2.A.33) antiporter family.</text>
</comment>
<keyword evidence="2 11" id="KW-0813">Transport</keyword>
<evidence type="ECO:0000313" key="12">
    <source>
        <dbReference type="EMBL" id="MDQ4215356.1"/>
    </source>
</evidence>
<dbReference type="InterPro" id="IPR004670">
    <property type="entry name" value="NhaA"/>
</dbReference>
<gene>
    <name evidence="11" type="primary">nhaA</name>
    <name evidence="12" type="ORF">RBR11_15665</name>
</gene>
<dbReference type="EMBL" id="JAVFCB010000010">
    <property type="protein sequence ID" value="MDQ4215356.1"/>
    <property type="molecule type" value="Genomic_DNA"/>
</dbReference>
<evidence type="ECO:0000313" key="13">
    <source>
        <dbReference type="Proteomes" id="UP001230289"/>
    </source>
</evidence>
<feature type="transmembrane region" description="Helical" evidence="11">
    <location>
        <begin position="209"/>
        <end position="225"/>
    </location>
</feature>
<feature type="transmembrane region" description="Helical" evidence="11">
    <location>
        <begin position="127"/>
        <end position="145"/>
    </location>
</feature>
<protein>
    <recommendedName>
        <fullName evidence="11">Na(+)/H(+) antiporter NhaA</fullName>
    </recommendedName>
    <alternativeName>
        <fullName evidence="11">Sodium/proton antiporter NhaA</fullName>
    </alternativeName>
</protein>
<evidence type="ECO:0000256" key="1">
    <source>
        <dbReference type="ARBA" id="ARBA00004429"/>
    </source>
</evidence>
<dbReference type="InterPro" id="IPR023171">
    <property type="entry name" value="Na/H_antiporter_dom_sf"/>
</dbReference>
<comment type="subcellular location">
    <subcellularLocation>
        <location evidence="1">Cell inner membrane</location>
        <topology evidence="1">Multi-pass membrane protein</topology>
    </subcellularLocation>
    <subcellularLocation>
        <location evidence="11">Cell membrane</location>
        <topology evidence="11">Multi-pass membrane protein</topology>
    </subcellularLocation>
</comment>
<feature type="transmembrane region" description="Helical" evidence="11">
    <location>
        <begin position="231"/>
        <end position="249"/>
    </location>
</feature>
<proteinExistence type="inferred from homology"/>
<organism evidence="12 13">
    <name type="scientific">Microbacterium capsulatum</name>
    <dbReference type="NCBI Taxonomy" id="3041921"/>
    <lineage>
        <taxon>Bacteria</taxon>
        <taxon>Bacillati</taxon>
        <taxon>Actinomycetota</taxon>
        <taxon>Actinomycetes</taxon>
        <taxon>Micrococcales</taxon>
        <taxon>Microbacteriaceae</taxon>
        <taxon>Microbacterium</taxon>
    </lineage>
</organism>
<dbReference type="PANTHER" id="PTHR30341:SF0">
    <property type="entry name" value="NA(+)_H(+) ANTIPORTER NHAA"/>
    <property type="match status" value="1"/>
</dbReference>
<dbReference type="RefSeq" id="WP_308490308.1">
    <property type="nucleotide sequence ID" value="NZ_JAVFCB010000010.1"/>
</dbReference>
<keyword evidence="7 11" id="KW-0915">Sodium</keyword>
<feature type="transmembrane region" description="Helical" evidence="11">
    <location>
        <begin position="261"/>
        <end position="281"/>
    </location>
</feature>
<feature type="transmembrane region" description="Helical" evidence="11">
    <location>
        <begin position="56"/>
        <end position="74"/>
    </location>
</feature>
<comment type="catalytic activity">
    <reaction evidence="11">
        <text>Na(+)(in) + 2 H(+)(out) = Na(+)(out) + 2 H(+)(in)</text>
        <dbReference type="Rhea" id="RHEA:29251"/>
        <dbReference type="ChEBI" id="CHEBI:15378"/>
        <dbReference type="ChEBI" id="CHEBI:29101"/>
    </reaction>
</comment>
<reference evidence="12 13" key="1">
    <citation type="submission" date="2023-08" db="EMBL/GenBank/DDBJ databases">
        <title>Microbacterium sp. nov., isolated from a waste landfill.</title>
        <authorList>
            <person name="Wen W."/>
        </authorList>
    </citation>
    <scope>NUCLEOTIDE SEQUENCE [LARGE SCALE GENOMIC DNA]</scope>
    <source>
        <strain evidence="12 13">ASV81</strain>
    </source>
</reference>
<evidence type="ECO:0000256" key="6">
    <source>
        <dbReference type="ARBA" id="ARBA00022989"/>
    </source>
</evidence>